<dbReference type="OrthoDB" id="6283463at2759"/>
<evidence type="ECO:0000313" key="6">
    <source>
        <dbReference type="EMBL" id="RMX64640.1"/>
    </source>
</evidence>
<dbReference type="GO" id="GO:0005634">
    <property type="term" value="C:nucleus"/>
    <property type="evidence" value="ECO:0007669"/>
    <property type="project" value="UniProtKB-SubCell"/>
</dbReference>
<dbReference type="Gene3D" id="1.20.1280.50">
    <property type="match status" value="1"/>
</dbReference>
<comment type="caution">
    <text evidence="6">The sequence shown here is derived from an EMBL/GenBank/DDBJ whole genome shotgun (WGS) entry which is preliminary data.</text>
</comment>
<feature type="domain" description="CRC" evidence="5">
    <location>
        <begin position="614"/>
        <end position="774"/>
    </location>
</feature>
<dbReference type="AlphaFoldDB" id="A0A3M6VJV0"/>
<dbReference type="PANTHER" id="PTHR12446:SF34">
    <property type="entry name" value="PROTEIN LIN-54 HOMOLOG"/>
    <property type="match status" value="1"/>
</dbReference>
<feature type="compositionally biased region" description="Polar residues" evidence="4">
    <location>
        <begin position="870"/>
        <end position="881"/>
    </location>
</feature>
<comment type="subcellular location">
    <subcellularLocation>
        <location evidence="1">Nucleus</location>
    </subcellularLocation>
</comment>
<dbReference type="InterPro" id="IPR005172">
    <property type="entry name" value="CRC"/>
</dbReference>
<evidence type="ECO:0000259" key="5">
    <source>
        <dbReference type="PROSITE" id="PS51634"/>
    </source>
</evidence>
<dbReference type="InterPro" id="IPR028307">
    <property type="entry name" value="Lin-54_fam"/>
</dbReference>
<evidence type="ECO:0000256" key="2">
    <source>
        <dbReference type="ARBA" id="ARBA00007267"/>
    </source>
</evidence>
<dbReference type="Pfam" id="PF03638">
    <property type="entry name" value="TCR"/>
    <property type="match status" value="2"/>
</dbReference>
<dbReference type="VEuPathDB" id="FungiDB:DD237_003153"/>
<accession>A0A3M6VJV0</accession>
<dbReference type="InterPro" id="IPR033467">
    <property type="entry name" value="Tesmin/TSO1-like_CXC"/>
</dbReference>
<keyword evidence="7" id="KW-1185">Reference proteome</keyword>
<feature type="region of interest" description="Disordered" evidence="4">
    <location>
        <begin position="392"/>
        <end position="440"/>
    </location>
</feature>
<reference evidence="6 7" key="1">
    <citation type="submission" date="2018-06" db="EMBL/GenBank/DDBJ databases">
        <title>Comparative genomics of downy mildews reveals potential adaptations to biotrophy.</title>
        <authorList>
            <person name="Fletcher K."/>
            <person name="Klosterman S.J."/>
            <person name="Derevnina L."/>
            <person name="Martin F."/>
            <person name="Koike S."/>
            <person name="Reyes Chin-Wo S."/>
            <person name="Mou B."/>
            <person name="Michelmore R."/>
        </authorList>
    </citation>
    <scope>NUCLEOTIDE SEQUENCE [LARGE SCALE GENOMIC DNA]</scope>
    <source>
        <strain evidence="6 7">R14</strain>
    </source>
</reference>
<organism evidence="6 7">
    <name type="scientific">Peronospora effusa</name>
    <dbReference type="NCBI Taxonomy" id="542832"/>
    <lineage>
        <taxon>Eukaryota</taxon>
        <taxon>Sar</taxon>
        <taxon>Stramenopiles</taxon>
        <taxon>Oomycota</taxon>
        <taxon>Peronosporomycetes</taxon>
        <taxon>Peronosporales</taxon>
        <taxon>Peronosporaceae</taxon>
        <taxon>Peronospora</taxon>
    </lineage>
</organism>
<protein>
    <recommendedName>
        <fullName evidence="5">CRC domain-containing protein</fullName>
    </recommendedName>
</protein>
<evidence type="ECO:0000313" key="7">
    <source>
        <dbReference type="Proteomes" id="UP000282087"/>
    </source>
</evidence>
<dbReference type="EMBL" id="QLLG01000297">
    <property type="protein sequence ID" value="RMX64640.1"/>
    <property type="molecule type" value="Genomic_DNA"/>
</dbReference>
<gene>
    <name evidence="6" type="ORF">DD238_005734</name>
</gene>
<sequence length="1043" mass="113975">MHLENAARTGLSSKKQVRDVTEIKTQPQTDAVEPEQEQDVDIQPTPTSEKNEERSVISSDVSPHDSSDFDFLQMNSDSNVSLLTPSRHRDVVDTERTSPHLLSSRGSSDVCSPSKFFKSPLGTSIQTSKTLQHYNVVPIRLAKPKRLLETIDSLCQQEKHKNVQTTDVEEASTAVKLGIEQEIAQEKIQLPTKTNSQACTTASILDSDDIHCVPSGSLTTLNEHDSFFSFANSLSPLMVAEEFETSFMPMKLSPLVPRSYELPKLLPTFREQELCGNGGSRSIAHAYNNTPSIIQTPKHKPSGKREMSSTASLAISAPGSASGVVFSNFLAESFPNIQASTSATPGQDERLKLGSYSVMKLKLHTSFGPSPSLLDSHPTRKYQAINNSLKRKKYMRRRNTEDKRPQASSSSNVQRKLLQTPVKSPTSPRTVARSPLHPWNGQTSQASILTTATAQKLVPGQQTTKVAADEASLSPPVTHRLVPATDPIPAPATPVGNIKKRKASQCVSMPASMTNVLERKMRIVPLDVRQAVALAVTPAKQIKREVITTPDKYSILPSQMMLTCDASDMASFDSSMHQTPTRFASSTLLTMPLQSTPKPLLGATVMVMPSHVSKKAPCNCKKSKCLKLYCECFRLGGYCGKSCNCFDCANTTATEEVRQQAIASRLEKNPNAFKPKIGATPAAVALAKGGAHRLSVGASGGSHVSTGSLLSPLGQMSFQQQQQILSAGLATTKMHKHGCHCKKSACQKKYCECFQAGVSCGDNCRCIDCKNQTPCVAHENGVARAESALGGTPSRIANELDETFVSPVLHGTRRRMRIDRETWKKDFSSPFEASPERECDRTERLQSRLLASRRIGAGGTRVVRLVPFMSGSTPQVNNQSRSLEKMSPVRGQGEEQRGGSNEAAYSLQEHKLQQWPFADRIEKAASLAVVRSSAGAERVFVLPLFGAKLPPLENDVSAKIFCFLTNADLHKASLVSHLWNQVALGDTVWDHANFIPTRENAAAGRCSRKKNQLETRMTLKPGKRNLMMAIKHEHNAAMLSTLR</sequence>
<dbReference type="Proteomes" id="UP000282087">
    <property type="component" value="Unassembled WGS sequence"/>
</dbReference>
<dbReference type="PANTHER" id="PTHR12446">
    <property type="entry name" value="TESMIN/TSO1-RELATED"/>
    <property type="match status" value="1"/>
</dbReference>
<feature type="region of interest" description="Disordered" evidence="4">
    <location>
        <begin position="1"/>
        <end position="72"/>
    </location>
</feature>
<dbReference type="SUPFAM" id="SSF81383">
    <property type="entry name" value="F-box domain"/>
    <property type="match status" value="1"/>
</dbReference>
<dbReference type="GO" id="GO:0006355">
    <property type="term" value="P:regulation of DNA-templated transcription"/>
    <property type="evidence" value="ECO:0007669"/>
    <property type="project" value="TreeGrafter"/>
</dbReference>
<dbReference type="PROSITE" id="PS51634">
    <property type="entry name" value="CRC"/>
    <property type="match status" value="1"/>
</dbReference>
<evidence type="ECO:0000256" key="1">
    <source>
        <dbReference type="ARBA" id="ARBA00004123"/>
    </source>
</evidence>
<dbReference type="InterPro" id="IPR001810">
    <property type="entry name" value="F-box_dom"/>
</dbReference>
<feature type="region of interest" description="Disordered" evidence="4">
    <location>
        <begin position="870"/>
        <end position="903"/>
    </location>
</feature>
<dbReference type="Pfam" id="PF12937">
    <property type="entry name" value="F-box-like"/>
    <property type="match status" value="1"/>
</dbReference>
<evidence type="ECO:0000256" key="4">
    <source>
        <dbReference type="SAM" id="MobiDB-lite"/>
    </source>
</evidence>
<name>A0A3M6VJV0_9STRA</name>
<dbReference type="STRING" id="542832.A0A3M6VJV0"/>
<comment type="similarity">
    <text evidence="2">Belongs to the lin-54 family.</text>
</comment>
<keyword evidence="3" id="KW-0539">Nucleus</keyword>
<dbReference type="SMART" id="SM01114">
    <property type="entry name" value="CXC"/>
    <property type="match status" value="2"/>
</dbReference>
<evidence type="ECO:0000256" key="3">
    <source>
        <dbReference type="ARBA" id="ARBA00023242"/>
    </source>
</evidence>
<dbReference type="InterPro" id="IPR036047">
    <property type="entry name" value="F-box-like_dom_sf"/>
</dbReference>
<proteinExistence type="inferred from homology"/>